<dbReference type="STRING" id="87626.PTD2_16626"/>
<comment type="caution">
    <text evidence="2">The sequence shown here is derived from an EMBL/GenBank/DDBJ whole genome shotgun (WGS) entry which is preliminary data.</text>
</comment>
<protein>
    <recommendedName>
        <fullName evidence="4">Outer membrane protein beta-barrel domain-containing protein</fullName>
    </recommendedName>
</protein>
<feature type="signal peptide" evidence="1">
    <location>
        <begin position="1"/>
        <end position="18"/>
    </location>
</feature>
<sequence>MKYNYLIGLLTIPFLANANSNPSFSEVKIGFEAIHYSESLGEVAGLGRLEQSVSVMNPAIRQISYSGINENWGFYIESAATIATEIETETWGIGEFGDIQENAFKLKANEIGVKAAYNLSKAMQFTFGGKIYTSSFTRSNFKFVQPGADAFDKALIALADPSDDVVARFVLPGQGYDDRDSAQQNNPNYLVPVVSVSEDQMGVLLVAALRYDSHLADSFNKVSWYIDGELSTPMYSQTQNTQYETTTLTDSFNGYGVSAKAGVRYHVFDNMALMLGVDALYKERKAVTDTLDSGGRVRVPEIEYSNVAVTAGIHWSY</sequence>
<accession>A4CEQ9</accession>
<name>A4CEQ9_9GAMM</name>
<gene>
    <name evidence="2" type="ORF">PTD2_16626</name>
</gene>
<keyword evidence="1" id="KW-0732">Signal</keyword>
<evidence type="ECO:0000313" key="2">
    <source>
        <dbReference type="EMBL" id="EAR26788.1"/>
    </source>
</evidence>
<feature type="chain" id="PRO_5002666275" description="Outer membrane protein beta-barrel domain-containing protein" evidence="1">
    <location>
        <begin position="19"/>
        <end position="317"/>
    </location>
</feature>
<dbReference type="eggNOG" id="ENOG502Z9Q4">
    <property type="taxonomic scope" value="Bacteria"/>
</dbReference>
<dbReference type="AlphaFoldDB" id="A4CEQ9"/>
<dbReference type="Proteomes" id="UP000006201">
    <property type="component" value="Unassembled WGS sequence"/>
</dbReference>
<evidence type="ECO:0000313" key="3">
    <source>
        <dbReference type="Proteomes" id="UP000006201"/>
    </source>
</evidence>
<dbReference type="RefSeq" id="WP_009840568.1">
    <property type="nucleotide sequence ID" value="NZ_CH959302.1"/>
</dbReference>
<dbReference type="EMBL" id="AAOH01000009">
    <property type="protein sequence ID" value="EAR26788.1"/>
    <property type="molecule type" value="Genomic_DNA"/>
</dbReference>
<keyword evidence="3" id="KW-1185">Reference proteome</keyword>
<dbReference type="OrthoDB" id="6098112at2"/>
<dbReference type="HOGENOM" id="CLU_876810_0_0_6"/>
<organism evidence="2 3">
    <name type="scientific">Pseudoalteromonas tunicata D2</name>
    <dbReference type="NCBI Taxonomy" id="87626"/>
    <lineage>
        <taxon>Bacteria</taxon>
        <taxon>Pseudomonadati</taxon>
        <taxon>Pseudomonadota</taxon>
        <taxon>Gammaproteobacteria</taxon>
        <taxon>Alteromonadales</taxon>
        <taxon>Pseudoalteromonadaceae</taxon>
        <taxon>Pseudoalteromonas</taxon>
    </lineage>
</organism>
<evidence type="ECO:0008006" key="4">
    <source>
        <dbReference type="Google" id="ProtNLM"/>
    </source>
</evidence>
<reference evidence="2 3" key="1">
    <citation type="submission" date="2006-02" db="EMBL/GenBank/DDBJ databases">
        <authorList>
            <person name="Moran M.A."/>
            <person name="Kjelleberg S."/>
            <person name="Egan S."/>
            <person name="Saunders N."/>
            <person name="Thomas T."/>
            <person name="Ferriera S."/>
            <person name="Johnson J."/>
            <person name="Kravitz S."/>
            <person name="Halpern A."/>
            <person name="Remington K."/>
            <person name="Beeson K."/>
            <person name="Tran B."/>
            <person name="Rogers Y.-H."/>
            <person name="Friedman R."/>
            <person name="Venter J.C."/>
        </authorList>
    </citation>
    <scope>NUCLEOTIDE SEQUENCE [LARGE SCALE GENOMIC DNA]</scope>
    <source>
        <strain evidence="2 3">D2</strain>
    </source>
</reference>
<proteinExistence type="predicted"/>
<evidence type="ECO:0000256" key="1">
    <source>
        <dbReference type="SAM" id="SignalP"/>
    </source>
</evidence>